<sequence>MGTTKRARKSVNQGLGGINVTRTRQGQRNIATGSAARKAPSQQQERFTYQGSKGGGWLKEGRKQGQGRGRQALDIESVGTKAGQKWALLEPTTLGSQRHSDSLYIPFTLPLGNKASNRCQRCGDCRVKKTIANCAAVLQNQAAFDAVVVAADALRNLPADTACADQALATACHKAAIKALKAAERRGVSAAAPSASGCAAVAAAAPVGPDATAGPPVVLSARVSPPVVPVVPAGPPPLTLADLQAFEACLETRLDYDFHEIRELISVRSLPH</sequence>
<dbReference type="Proteomes" id="UP001244011">
    <property type="component" value="Unassembled WGS sequence"/>
</dbReference>
<dbReference type="AlphaFoldDB" id="A0AAJ0FGA6"/>
<keyword evidence="3" id="KW-1185">Reference proteome</keyword>
<feature type="region of interest" description="Disordered" evidence="1">
    <location>
        <begin position="33"/>
        <end position="71"/>
    </location>
</feature>
<organism evidence="2 3">
    <name type="scientific">Phialemonium atrogriseum</name>
    <dbReference type="NCBI Taxonomy" id="1093897"/>
    <lineage>
        <taxon>Eukaryota</taxon>
        <taxon>Fungi</taxon>
        <taxon>Dikarya</taxon>
        <taxon>Ascomycota</taxon>
        <taxon>Pezizomycotina</taxon>
        <taxon>Sordariomycetes</taxon>
        <taxon>Sordariomycetidae</taxon>
        <taxon>Cephalothecales</taxon>
        <taxon>Cephalothecaceae</taxon>
        <taxon>Phialemonium</taxon>
    </lineage>
</organism>
<evidence type="ECO:0000313" key="3">
    <source>
        <dbReference type="Proteomes" id="UP001244011"/>
    </source>
</evidence>
<comment type="caution">
    <text evidence="2">The sequence shown here is derived from an EMBL/GenBank/DDBJ whole genome shotgun (WGS) entry which is preliminary data.</text>
</comment>
<dbReference type="EMBL" id="MU839041">
    <property type="protein sequence ID" value="KAK1762178.1"/>
    <property type="molecule type" value="Genomic_DNA"/>
</dbReference>
<name>A0AAJ0FGA6_9PEZI</name>
<protein>
    <submittedName>
        <fullName evidence="2">Uncharacterized protein</fullName>
    </submittedName>
</protein>
<dbReference type="RefSeq" id="XP_060278391.1">
    <property type="nucleotide sequence ID" value="XM_060423319.1"/>
</dbReference>
<reference evidence="2" key="1">
    <citation type="submission" date="2023-06" db="EMBL/GenBank/DDBJ databases">
        <title>Genome-scale phylogeny and comparative genomics of the fungal order Sordariales.</title>
        <authorList>
            <consortium name="Lawrence Berkeley National Laboratory"/>
            <person name="Hensen N."/>
            <person name="Bonometti L."/>
            <person name="Westerberg I."/>
            <person name="Brannstrom I.O."/>
            <person name="Guillou S."/>
            <person name="Cros-Aarteil S."/>
            <person name="Calhoun S."/>
            <person name="Haridas S."/>
            <person name="Kuo A."/>
            <person name="Mondo S."/>
            <person name="Pangilinan J."/>
            <person name="Riley R."/>
            <person name="Labutti K."/>
            <person name="Andreopoulos B."/>
            <person name="Lipzen A."/>
            <person name="Chen C."/>
            <person name="Yanf M."/>
            <person name="Daum C."/>
            <person name="Ng V."/>
            <person name="Clum A."/>
            <person name="Steindorff A."/>
            <person name="Ohm R."/>
            <person name="Martin F."/>
            <person name="Silar P."/>
            <person name="Natvig D."/>
            <person name="Lalanne C."/>
            <person name="Gautier V."/>
            <person name="Ament-Velasquez S.L."/>
            <person name="Kruys A."/>
            <person name="Hutchinson M.I."/>
            <person name="Powell A.J."/>
            <person name="Barry K."/>
            <person name="Miller A.N."/>
            <person name="Grigoriev I.V."/>
            <person name="Debuchy R."/>
            <person name="Gladieux P."/>
            <person name="Thoren M.H."/>
            <person name="Johannesson H."/>
        </authorList>
    </citation>
    <scope>NUCLEOTIDE SEQUENCE</scope>
    <source>
        <strain evidence="2">8032-3</strain>
    </source>
</reference>
<gene>
    <name evidence="2" type="ORF">QBC33DRAFT_289736</name>
</gene>
<dbReference type="GeneID" id="85306506"/>
<accession>A0AAJ0FGA6</accession>
<evidence type="ECO:0000313" key="2">
    <source>
        <dbReference type="EMBL" id="KAK1762178.1"/>
    </source>
</evidence>
<feature type="compositionally biased region" description="Gly residues" evidence="1">
    <location>
        <begin position="52"/>
        <end position="68"/>
    </location>
</feature>
<proteinExistence type="predicted"/>
<evidence type="ECO:0000256" key="1">
    <source>
        <dbReference type="SAM" id="MobiDB-lite"/>
    </source>
</evidence>
<feature type="compositionally biased region" description="Polar residues" evidence="1">
    <location>
        <begin position="40"/>
        <end position="51"/>
    </location>
</feature>